<comment type="caution">
    <text evidence="8">The sequence shown here is derived from an EMBL/GenBank/DDBJ whole genome shotgun (WGS) entry which is preliminary data.</text>
</comment>
<dbReference type="GO" id="GO:0000455">
    <property type="term" value="P:enzyme-directed rRNA pseudouridine synthesis"/>
    <property type="evidence" value="ECO:0007669"/>
    <property type="project" value="TreeGrafter"/>
</dbReference>
<evidence type="ECO:0000256" key="5">
    <source>
        <dbReference type="PROSITE-ProRule" id="PRU00182"/>
    </source>
</evidence>
<dbReference type="OrthoDB" id="9807829at2"/>
<dbReference type="NCBIfam" id="TIGR00005">
    <property type="entry name" value="rluA_subfam"/>
    <property type="match status" value="1"/>
</dbReference>
<dbReference type="CDD" id="cd02869">
    <property type="entry name" value="PseudoU_synth_RluA_like"/>
    <property type="match status" value="1"/>
</dbReference>
<evidence type="ECO:0000256" key="3">
    <source>
        <dbReference type="ARBA" id="ARBA00023235"/>
    </source>
</evidence>
<comment type="function">
    <text evidence="6">Responsible for synthesis of pseudouridine from uracil.</text>
</comment>
<dbReference type="Gene3D" id="3.30.2350.10">
    <property type="entry name" value="Pseudouridine synthase"/>
    <property type="match status" value="1"/>
</dbReference>
<dbReference type="GO" id="GO:0009982">
    <property type="term" value="F:pseudouridine synthase activity"/>
    <property type="evidence" value="ECO:0007669"/>
    <property type="project" value="InterPro"/>
</dbReference>
<proteinExistence type="inferred from homology"/>
<dbReference type="InterPro" id="IPR006224">
    <property type="entry name" value="PsdUridine_synth_RluA-like_CS"/>
</dbReference>
<name>A0A397S012_9MOLU</name>
<dbReference type="Pfam" id="PF00849">
    <property type="entry name" value="PseudoU_synth_2"/>
    <property type="match status" value="1"/>
</dbReference>
<dbReference type="GO" id="GO:0140098">
    <property type="term" value="F:catalytic activity, acting on RNA"/>
    <property type="evidence" value="ECO:0007669"/>
    <property type="project" value="UniProtKB-ARBA"/>
</dbReference>
<dbReference type="Proteomes" id="UP000266506">
    <property type="component" value="Unassembled WGS sequence"/>
</dbReference>
<dbReference type="PANTHER" id="PTHR21600">
    <property type="entry name" value="MITOCHONDRIAL RNA PSEUDOURIDINE SYNTHASE"/>
    <property type="match status" value="1"/>
</dbReference>
<dbReference type="InterPro" id="IPR050188">
    <property type="entry name" value="RluA_PseudoU_synthase"/>
</dbReference>
<dbReference type="CDD" id="cd00165">
    <property type="entry name" value="S4"/>
    <property type="match status" value="1"/>
</dbReference>
<evidence type="ECO:0000313" key="9">
    <source>
        <dbReference type="Proteomes" id="UP000266506"/>
    </source>
</evidence>
<gene>
    <name evidence="8" type="ORF">EI71_01408</name>
</gene>
<evidence type="ECO:0000259" key="7">
    <source>
        <dbReference type="Pfam" id="PF00849"/>
    </source>
</evidence>
<keyword evidence="3 6" id="KW-0413">Isomerase</keyword>
<dbReference type="SUPFAM" id="SSF55120">
    <property type="entry name" value="Pseudouridine synthase"/>
    <property type="match status" value="1"/>
</dbReference>
<dbReference type="SUPFAM" id="SSF55174">
    <property type="entry name" value="Alpha-L RNA-binding motif"/>
    <property type="match status" value="1"/>
</dbReference>
<protein>
    <recommendedName>
        <fullName evidence="6">Pseudouridine synthase</fullName>
        <ecNumber evidence="6">5.4.99.-</ecNumber>
    </recommendedName>
</protein>
<accession>A0A397S012</accession>
<sequence length="316" mass="36593">MRNNIRKKDDTPKMEFTATFKVNRSDELLEFLLKKMNTSRNNVKNLLSHHMVLVNGSPVSQYNLMLAKDDEVKISKRPVTEMPRMKTDPKNKNSKPKKVFLDIIYEDDDFIAINKPAGLLSVESDKERECAFSYVLEYMQDNDPTSRPFVLHRIDKETSGVLVFAKNVKIHSMLRLKWNELIQTREYYAMIEGTLKEKEGRITSYLKENQNNLVYSTQDPSGQKAVTDYKVKKENGQYSLLSVLIYTGRKNQIRVHMQDLGHPIVGDEKYGYTKNPLKRLGLHASKLEFKNPITGKLISIKAPVPNIFFGPFEKER</sequence>
<evidence type="ECO:0000256" key="6">
    <source>
        <dbReference type="RuleBase" id="RU362028"/>
    </source>
</evidence>
<dbReference type="EC" id="5.4.99.-" evidence="6"/>
<evidence type="ECO:0000256" key="1">
    <source>
        <dbReference type="ARBA" id="ARBA00000073"/>
    </source>
</evidence>
<dbReference type="AlphaFoldDB" id="A0A397S012"/>
<dbReference type="InterPro" id="IPR006145">
    <property type="entry name" value="PsdUridine_synth_RsuA/RluA"/>
</dbReference>
<dbReference type="Gene3D" id="3.10.290.10">
    <property type="entry name" value="RNA-binding S4 domain"/>
    <property type="match status" value="1"/>
</dbReference>
<dbReference type="InterPro" id="IPR020103">
    <property type="entry name" value="PsdUridine_synth_cat_dom_sf"/>
</dbReference>
<dbReference type="PROSITE" id="PS50889">
    <property type="entry name" value="S4"/>
    <property type="match status" value="1"/>
</dbReference>
<reference evidence="8 9" key="1">
    <citation type="submission" date="2018-08" db="EMBL/GenBank/DDBJ databases">
        <title>Genomic Encyclopedia of Archaeal and Bacterial Type Strains, Phase II (KMG-II): from individual species to whole genera.</title>
        <authorList>
            <person name="Goeker M."/>
        </authorList>
    </citation>
    <scope>NUCLEOTIDE SEQUENCE [LARGE SCALE GENOMIC DNA]</scope>
    <source>
        <strain evidence="8 9">ATCC 27112</strain>
    </source>
</reference>
<dbReference type="RefSeq" id="WP_119016534.1">
    <property type="nucleotide sequence ID" value="NZ_QXEV01000017.1"/>
</dbReference>
<dbReference type="EMBL" id="QXEV01000017">
    <property type="protein sequence ID" value="RIA75514.1"/>
    <property type="molecule type" value="Genomic_DNA"/>
</dbReference>
<evidence type="ECO:0000256" key="2">
    <source>
        <dbReference type="ARBA" id="ARBA00010876"/>
    </source>
</evidence>
<dbReference type="GO" id="GO:0003723">
    <property type="term" value="F:RNA binding"/>
    <property type="evidence" value="ECO:0007669"/>
    <property type="project" value="UniProtKB-KW"/>
</dbReference>
<dbReference type="PANTHER" id="PTHR21600:SF44">
    <property type="entry name" value="RIBOSOMAL LARGE SUBUNIT PSEUDOURIDINE SYNTHASE D"/>
    <property type="match status" value="1"/>
</dbReference>
<evidence type="ECO:0000313" key="8">
    <source>
        <dbReference type="EMBL" id="RIA75514.1"/>
    </source>
</evidence>
<comment type="similarity">
    <text evidence="2 6">Belongs to the pseudouridine synthase RluA family.</text>
</comment>
<comment type="catalytic activity">
    <reaction evidence="1 6">
        <text>a uridine in RNA = a pseudouridine in RNA</text>
        <dbReference type="Rhea" id="RHEA:48348"/>
        <dbReference type="Rhea" id="RHEA-COMP:12068"/>
        <dbReference type="Rhea" id="RHEA-COMP:12069"/>
        <dbReference type="ChEBI" id="CHEBI:65314"/>
        <dbReference type="ChEBI" id="CHEBI:65315"/>
    </reaction>
</comment>
<feature type="domain" description="Pseudouridine synthase RsuA/RluA-like" evidence="7">
    <location>
        <begin position="109"/>
        <end position="258"/>
    </location>
</feature>
<keyword evidence="5" id="KW-0694">RNA-binding</keyword>
<dbReference type="PROSITE" id="PS01129">
    <property type="entry name" value="PSI_RLU"/>
    <property type="match status" value="1"/>
</dbReference>
<feature type="active site" evidence="4">
    <location>
        <position position="155"/>
    </location>
</feature>
<dbReference type="InterPro" id="IPR036986">
    <property type="entry name" value="S4_RNA-bd_sf"/>
</dbReference>
<dbReference type="InterPro" id="IPR006225">
    <property type="entry name" value="PsdUridine_synth_RluC/D"/>
</dbReference>
<evidence type="ECO:0000256" key="4">
    <source>
        <dbReference type="PIRSR" id="PIRSR606225-1"/>
    </source>
</evidence>
<keyword evidence="9" id="KW-1185">Reference proteome</keyword>
<organism evidence="8 9">
    <name type="scientific">Anaeroplasma bactoclasticum</name>
    <dbReference type="NCBI Taxonomy" id="2088"/>
    <lineage>
        <taxon>Bacteria</taxon>
        <taxon>Bacillati</taxon>
        <taxon>Mycoplasmatota</taxon>
        <taxon>Mollicutes</taxon>
        <taxon>Anaeroplasmatales</taxon>
        <taxon>Anaeroplasmataceae</taxon>
        <taxon>Anaeroplasma</taxon>
    </lineage>
</organism>
<dbReference type="InParanoid" id="A0A397S012"/>